<accession>A0A2X3BZU1</accession>
<feature type="region of interest" description="Disordered" evidence="1">
    <location>
        <begin position="52"/>
        <end position="73"/>
    </location>
</feature>
<feature type="compositionally biased region" description="Basic residues" evidence="1">
    <location>
        <begin position="63"/>
        <end position="73"/>
    </location>
</feature>
<dbReference type="Proteomes" id="UP000250245">
    <property type="component" value="Unassembled WGS sequence"/>
</dbReference>
<name>A0A2X3BZU1_9ACTO</name>
<gene>
    <name evidence="2" type="ORF">NCTC11820_01977</name>
</gene>
<evidence type="ECO:0000313" key="2">
    <source>
        <dbReference type="EMBL" id="SQC01585.1"/>
    </source>
</evidence>
<dbReference type="AlphaFoldDB" id="A0A2X3BZU1"/>
<evidence type="ECO:0000256" key="1">
    <source>
        <dbReference type="SAM" id="MobiDB-lite"/>
    </source>
</evidence>
<sequence>MRQVVVVGHTDEVIHGMQFLPGVVRVMHPGDTHAQFKAQVLVITATLLRLSPGVHGRRESSARRGKRRPGLWQ</sequence>
<dbReference type="EMBL" id="UASJ01000005">
    <property type="protein sequence ID" value="SQC01585.1"/>
    <property type="molecule type" value="Genomic_DNA"/>
</dbReference>
<proteinExistence type="predicted"/>
<reference evidence="2 3" key="1">
    <citation type="submission" date="2018-06" db="EMBL/GenBank/DDBJ databases">
        <authorList>
            <consortium name="Pathogen Informatics"/>
            <person name="Doyle S."/>
        </authorList>
    </citation>
    <scope>NUCLEOTIDE SEQUENCE [LARGE SCALE GENOMIC DNA]</scope>
    <source>
        <strain evidence="2 3">NCTC11820</strain>
    </source>
</reference>
<evidence type="ECO:0000313" key="3">
    <source>
        <dbReference type="Proteomes" id="UP000250245"/>
    </source>
</evidence>
<protein>
    <submittedName>
        <fullName evidence="2">Uncharacterized protein</fullName>
    </submittedName>
</protein>
<organism evidence="2 3">
    <name type="scientific">Mobiluncus curtisii</name>
    <dbReference type="NCBI Taxonomy" id="2051"/>
    <lineage>
        <taxon>Bacteria</taxon>
        <taxon>Bacillati</taxon>
        <taxon>Actinomycetota</taxon>
        <taxon>Actinomycetes</taxon>
        <taxon>Actinomycetales</taxon>
        <taxon>Actinomycetaceae</taxon>
        <taxon>Mobiluncus</taxon>
    </lineage>
</organism>